<dbReference type="Gene3D" id="3.40.30.120">
    <property type="match status" value="1"/>
</dbReference>
<evidence type="ECO:0000313" key="3">
    <source>
        <dbReference type="EMBL" id="KHF43133.1"/>
    </source>
</evidence>
<comment type="caution">
    <text evidence="3">The sequence shown here is derived from an EMBL/GenBank/DDBJ whole genome shotgun (WGS) entry which is preliminary data.</text>
</comment>
<dbReference type="AlphaFoldDB" id="A0A837D5U4"/>
<dbReference type="GO" id="GO:0008688">
    <property type="term" value="F:3-(3-hydroxyphenyl)propionate hydroxylase activity"/>
    <property type="evidence" value="ECO:0007669"/>
    <property type="project" value="TreeGrafter"/>
</dbReference>
<reference evidence="3 4" key="1">
    <citation type="submission" date="2014-10" db="EMBL/GenBank/DDBJ databases">
        <title>Genome sequence of Micropolyspora internatus JCM3315.</title>
        <authorList>
            <person name="Shin S.-K."/>
            <person name="Yi H."/>
        </authorList>
    </citation>
    <scope>NUCLEOTIDE SEQUENCE [LARGE SCALE GENOMIC DNA]</scope>
    <source>
        <strain evidence="3 4">JCM 3315</strain>
    </source>
</reference>
<dbReference type="Pfam" id="PF01494">
    <property type="entry name" value="FAD_binding_3"/>
    <property type="match status" value="1"/>
</dbReference>
<protein>
    <submittedName>
        <fullName evidence="3">Pentachlorophenol monooxygenase</fullName>
    </submittedName>
</protein>
<dbReference type="InterPro" id="IPR036188">
    <property type="entry name" value="FAD/NAD-bd_sf"/>
</dbReference>
<accession>A0A837D5U4</accession>
<keyword evidence="1" id="KW-0560">Oxidoreductase</keyword>
<feature type="domain" description="FAD-binding" evidence="2">
    <location>
        <begin position="12"/>
        <end position="351"/>
    </location>
</feature>
<dbReference type="GO" id="GO:0019622">
    <property type="term" value="P:3-(3-hydroxy)phenylpropionate catabolic process"/>
    <property type="evidence" value="ECO:0007669"/>
    <property type="project" value="TreeGrafter"/>
</dbReference>
<dbReference type="SUPFAM" id="SSF51905">
    <property type="entry name" value="FAD/NAD(P)-binding domain"/>
    <property type="match status" value="1"/>
</dbReference>
<evidence type="ECO:0000313" key="4">
    <source>
        <dbReference type="Proteomes" id="UP000030848"/>
    </source>
</evidence>
<keyword evidence="3" id="KW-0503">Monooxygenase</keyword>
<name>A0A837D5U4_9PSEU</name>
<gene>
    <name evidence="3" type="ORF">MINT15_33350</name>
</gene>
<dbReference type="GO" id="GO:0071949">
    <property type="term" value="F:FAD binding"/>
    <property type="evidence" value="ECO:0007669"/>
    <property type="project" value="InterPro"/>
</dbReference>
<dbReference type="InterPro" id="IPR050631">
    <property type="entry name" value="PheA/TfdB_FAD_monoxygenase"/>
</dbReference>
<dbReference type="OrthoDB" id="8670884at2"/>
<organism evidence="3 4">
    <name type="scientific">Saccharomonospora viridis</name>
    <dbReference type="NCBI Taxonomy" id="1852"/>
    <lineage>
        <taxon>Bacteria</taxon>
        <taxon>Bacillati</taxon>
        <taxon>Actinomycetota</taxon>
        <taxon>Actinomycetes</taxon>
        <taxon>Pseudonocardiales</taxon>
        <taxon>Pseudonocardiaceae</taxon>
        <taxon>Saccharomonospora</taxon>
    </lineage>
</organism>
<dbReference type="RefSeq" id="WP_052136427.1">
    <property type="nucleotide sequence ID" value="NZ_CALJZO010000119.1"/>
</dbReference>
<dbReference type="Gene3D" id="3.30.70.2450">
    <property type="match status" value="1"/>
</dbReference>
<dbReference type="Pfam" id="PF21274">
    <property type="entry name" value="Rng_hyd_C"/>
    <property type="match status" value="1"/>
</dbReference>
<evidence type="ECO:0000256" key="1">
    <source>
        <dbReference type="ARBA" id="ARBA00023002"/>
    </source>
</evidence>
<dbReference type="Gene3D" id="3.50.50.60">
    <property type="entry name" value="FAD/NAD(P)-binding domain"/>
    <property type="match status" value="1"/>
</dbReference>
<dbReference type="PANTHER" id="PTHR43476:SF3">
    <property type="entry name" value="FAD-BINDING MONOOXYGENASE"/>
    <property type="match status" value="1"/>
</dbReference>
<dbReference type="InterPro" id="IPR002938">
    <property type="entry name" value="FAD-bd"/>
</dbReference>
<evidence type="ECO:0000259" key="2">
    <source>
        <dbReference type="Pfam" id="PF01494"/>
    </source>
</evidence>
<proteinExistence type="predicted"/>
<dbReference type="Proteomes" id="UP000030848">
    <property type="component" value="Unassembled WGS sequence"/>
</dbReference>
<dbReference type="PRINTS" id="PR00420">
    <property type="entry name" value="RNGMNOXGNASE"/>
</dbReference>
<sequence length="554" mass="61326">MNTATECVRPDAPVIVIGNGPVGQTTALLLAHWGIATIVVDQRAQRDLVGSKAIAQQRDVLDIWDVLDGAGRQIAEEGVTWSRSRTFYREHELFCTEYVEDGHTFPPFVNISQSRTEQILDERIAATPLVDVRWGHRVDDIVQHDDHVELACETPEGRVTLRAAYAVACVGARGNEVRELLGVEFGGRTFGDRFLICDIRADLPGWHRERRFYFDPEWNPGRQVLIHPCPDSTFRIDWQVPEDFDLEVEEETGRLDQRIRQVIGDRPYDIVWKSVYRFHSRIVDRFRVGRVLLAGDAAHLVSPFGGRGLNSGVQDAENAAWKLAAVLHGMAGEELLDSYHDERYAAAQENLAITGATMEFLVPQTEAERARRLDVLERAVEDPAARSEVDSGRLAEPFWYVDSPLTTPDPARPFAGRPPKGSVPPPSPGVLIPDAPIEDPATGTETRLRVLARRRITVLTGDAVDAEALREELLRLGRAVPVFRAGDLGGEVAGRTGIRDDEVWVVRPDGHLAATLTSPHAIAVNAAITRVFGSRVSTTVPTARTPVENVFSPS</sequence>
<dbReference type="PANTHER" id="PTHR43476">
    <property type="entry name" value="3-(3-HYDROXY-PHENYL)PROPIONATE/3-HYDROXYCINNAMIC ACID HYDROXYLASE"/>
    <property type="match status" value="1"/>
</dbReference>
<dbReference type="EMBL" id="JRZE01000006">
    <property type="protein sequence ID" value="KHF43133.1"/>
    <property type="molecule type" value="Genomic_DNA"/>
</dbReference>
<dbReference type="NCBIfam" id="NF006002">
    <property type="entry name" value="PRK08132.1"/>
    <property type="match status" value="1"/>
</dbReference>